<reference evidence="1" key="1">
    <citation type="submission" date="2021-01" db="EMBL/GenBank/DDBJ databases">
        <authorList>
            <person name="Corre E."/>
            <person name="Pelletier E."/>
            <person name="Niang G."/>
            <person name="Scheremetjew M."/>
            <person name="Finn R."/>
            <person name="Kale V."/>
            <person name="Holt S."/>
            <person name="Cochrane G."/>
            <person name="Meng A."/>
            <person name="Brown T."/>
            <person name="Cohen L."/>
        </authorList>
    </citation>
    <scope>NUCLEOTIDE SEQUENCE</scope>
    <source>
        <strain evidence="1">UTEX LB 985</strain>
    </source>
</reference>
<sequence>MSDAFWKGYDAMDKKKPDYGSWRSIPAGSIGTGQIKNRSFLSKDTDMQTMVDGLLGIMPVGCRNVTYIPEGAMETISKGDVSDKEIYSLPGVQSWSHGPYLDDWSKVPDEIATKYNTSPSFKPQ</sequence>
<name>A0A7S2BMH0_9EUKA</name>
<protein>
    <submittedName>
        <fullName evidence="1">Uncharacterized protein</fullName>
    </submittedName>
</protein>
<evidence type="ECO:0000313" key="1">
    <source>
        <dbReference type="EMBL" id="CAD9400263.1"/>
    </source>
</evidence>
<proteinExistence type="predicted"/>
<accession>A0A7S2BMH0</accession>
<dbReference type="AlphaFoldDB" id="A0A7S2BMH0"/>
<dbReference type="EMBL" id="HBGU01004507">
    <property type="protein sequence ID" value="CAD9400263.1"/>
    <property type="molecule type" value="Transcribed_RNA"/>
</dbReference>
<gene>
    <name evidence="1" type="ORF">CBRE1094_LOCUS2432</name>
</gene>
<organism evidence="1">
    <name type="scientific">Haptolina brevifila</name>
    <dbReference type="NCBI Taxonomy" id="156173"/>
    <lineage>
        <taxon>Eukaryota</taxon>
        <taxon>Haptista</taxon>
        <taxon>Haptophyta</taxon>
        <taxon>Prymnesiophyceae</taxon>
        <taxon>Prymnesiales</taxon>
        <taxon>Prymnesiaceae</taxon>
        <taxon>Haptolina</taxon>
    </lineage>
</organism>